<evidence type="ECO:0000256" key="1">
    <source>
        <dbReference type="SAM" id="MobiDB-lite"/>
    </source>
</evidence>
<dbReference type="Proteomes" id="UP000297245">
    <property type="component" value="Unassembled WGS sequence"/>
</dbReference>
<accession>A0A4V4HG37</accession>
<reference evidence="2 3" key="1">
    <citation type="journal article" date="2019" name="Nat. Ecol. Evol.">
        <title>Megaphylogeny resolves global patterns of mushroom evolution.</title>
        <authorList>
            <person name="Varga T."/>
            <person name="Krizsan K."/>
            <person name="Foldi C."/>
            <person name="Dima B."/>
            <person name="Sanchez-Garcia M."/>
            <person name="Sanchez-Ramirez S."/>
            <person name="Szollosi G.J."/>
            <person name="Szarkandi J.G."/>
            <person name="Papp V."/>
            <person name="Albert L."/>
            <person name="Andreopoulos W."/>
            <person name="Angelini C."/>
            <person name="Antonin V."/>
            <person name="Barry K.W."/>
            <person name="Bougher N.L."/>
            <person name="Buchanan P."/>
            <person name="Buyck B."/>
            <person name="Bense V."/>
            <person name="Catcheside P."/>
            <person name="Chovatia M."/>
            <person name="Cooper J."/>
            <person name="Damon W."/>
            <person name="Desjardin D."/>
            <person name="Finy P."/>
            <person name="Geml J."/>
            <person name="Haridas S."/>
            <person name="Hughes K."/>
            <person name="Justo A."/>
            <person name="Karasinski D."/>
            <person name="Kautmanova I."/>
            <person name="Kiss B."/>
            <person name="Kocsube S."/>
            <person name="Kotiranta H."/>
            <person name="LaButti K.M."/>
            <person name="Lechner B.E."/>
            <person name="Liimatainen K."/>
            <person name="Lipzen A."/>
            <person name="Lukacs Z."/>
            <person name="Mihaltcheva S."/>
            <person name="Morgado L.N."/>
            <person name="Niskanen T."/>
            <person name="Noordeloos M.E."/>
            <person name="Ohm R.A."/>
            <person name="Ortiz-Santana B."/>
            <person name="Ovrebo C."/>
            <person name="Racz N."/>
            <person name="Riley R."/>
            <person name="Savchenko A."/>
            <person name="Shiryaev A."/>
            <person name="Soop K."/>
            <person name="Spirin V."/>
            <person name="Szebenyi C."/>
            <person name="Tomsovsky M."/>
            <person name="Tulloss R.E."/>
            <person name="Uehling J."/>
            <person name="Grigoriev I.V."/>
            <person name="Vagvolgyi C."/>
            <person name="Papp T."/>
            <person name="Martin F.M."/>
            <person name="Miettinen O."/>
            <person name="Hibbett D.S."/>
            <person name="Nagy L.G."/>
        </authorList>
    </citation>
    <scope>NUCLEOTIDE SEQUENCE [LARGE SCALE GENOMIC DNA]</scope>
    <source>
        <strain evidence="2 3">CBS 962.96</strain>
    </source>
</reference>
<feature type="region of interest" description="Disordered" evidence="1">
    <location>
        <begin position="1"/>
        <end position="108"/>
    </location>
</feature>
<gene>
    <name evidence="2" type="ORF">K435DRAFT_857799</name>
</gene>
<name>A0A4V4HG37_DENBC</name>
<protein>
    <submittedName>
        <fullName evidence="2">Uncharacterized protein</fullName>
    </submittedName>
</protein>
<dbReference type="AlphaFoldDB" id="A0A4V4HG37"/>
<evidence type="ECO:0000313" key="2">
    <source>
        <dbReference type="EMBL" id="THU97285.1"/>
    </source>
</evidence>
<evidence type="ECO:0000313" key="3">
    <source>
        <dbReference type="Proteomes" id="UP000297245"/>
    </source>
</evidence>
<dbReference type="EMBL" id="ML179159">
    <property type="protein sequence ID" value="THU97285.1"/>
    <property type="molecule type" value="Genomic_DNA"/>
</dbReference>
<organism evidence="2 3">
    <name type="scientific">Dendrothele bispora (strain CBS 962.96)</name>
    <dbReference type="NCBI Taxonomy" id="1314807"/>
    <lineage>
        <taxon>Eukaryota</taxon>
        <taxon>Fungi</taxon>
        <taxon>Dikarya</taxon>
        <taxon>Basidiomycota</taxon>
        <taxon>Agaricomycotina</taxon>
        <taxon>Agaricomycetes</taxon>
        <taxon>Agaricomycetidae</taxon>
        <taxon>Agaricales</taxon>
        <taxon>Agaricales incertae sedis</taxon>
        <taxon>Dendrothele</taxon>
    </lineage>
</organism>
<feature type="compositionally biased region" description="Basic and acidic residues" evidence="1">
    <location>
        <begin position="45"/>
        <end position="65"/>
    </location>
</feature>
<feature type="compositionally biased region" description="Gly residues" evidence="1">
    <location>
        <begin position="1"/>
        <end position="12"/>
    </location>
</feature>
<proteinExistence type="predicted"/>
<sequence>MKGGSGTRGLAGDGQVESSIDDPLNLNENAPPTEAVHGTPQQDGHVVEAEMPHMDELGRHNRDEAPSTTTLHEAQCMDQREIDAGSSTEVGQLGTYGHIQGQRDACWR</sequence>
<keyword evidence="3" id="KW-1185">Reference proteome</keyword>